<accession>A0A7M5V6X4</accession>
<keyword evidence="1" id="KW-0175">Coiled coil</keyword>
<evidence type="ECO:0000313" key="3">
    <source>
        <dbReference type="Proteomes" id="UP000594262"/>
    </source>
</evidence>
<evidence type="ECO:0000256" key="1">
    <source>
        <dbReference type="SAM" id="Coils"/>
    </source>
</evidence>
<reference evidence="2" key="1">
    <citation type="submission" date="2021-01" db="UniProtKB">
        <authorList>
            <consortium name="EnsemblMetazoa"/>
        </authorList>
    </citation>
    <scope>IDENTIFICATION</scope>
</reference>
<sequence length="169" mass="18951">MFSTINPRCDYMPTITESLEISGNSFEAKQTPLSDENTDLNKNIISSTVKDNKCNMERYMNNNNNMESEKNNMNQKHIDNHVPSIMDYVRRSSDGKGSAHATLSAPKINQEVATKNIHLSNYINDLDGGKVKSKDQVKNSTSKMNASVPVPSVNVQYRKKWSGFSIQSS</sequence>
<organism evidence="2 3">
    <name type="scientific">Clytia hemisphaerica</name>
    <dbReference type="NCBI Taxonomy" id="252671"/>
    <lineage>
        <taxon>Eukaryota</taxon>
        <taxon>Metazoa</taxon>
        <taxon>Cnidaria</taxon>
        <taxon>Hydrozoa</taxon>
        <taxon>Hydroidolina</taxon>
        <taxon>Leptothecata</taxon>
        <taxon>Obeliida</taxon>
        <taxon>Clytiidae</taxon>
        <taxon>Clytia</taxon>
    </lineage>
</organism>
<evidence type="ECO:0000313" key="2">
    <source>
        <dbReference type="EnsemblMetazoa" id="CLYHEMP008559.1"/>
    </source>
</evidence>
<dbReference type="AlphaFoldDB" id="A0A7M5V6X4"/>
<keyword evidence="3" id="KW-1185">Reference proteome</keyword>
<dbReference type="Proteomes" id="UP000594262">
    <property type="component" value="Unplaced"/>
</dbReference>
<name>A0A7M5V6X4_9CNID</name>
<feature type="coiled-coil region" evidence="1">
    <location>
        <begin position="49"/>
        <end position="76"/>
    </location>
</feature>
<dbReference type="EnsemblMetazoa" id="CLYHEMT008559.1">
    <property type="protein sequence ID" value="CLYHEMP008559.1"/>
    <property type="gene ID" value="CLYHEMG008559"/>
</dbReference>
<protein>
    <submittedName>
        <fullName evidence="2">Uncharacterized protein</fullName>
    </submittedName>
</protein>
<proteinExistence type="predicted"/>